<accession>E5A1W4</accession>
<sequence>MQHTLFKPNTHNSHSPTHGPKSHKLQLASLLTSILHHILAPTDYLPCTTSALSTRHSHPAYNPPPEQKHTVLVDDEFVLVDEERGLDGGPICREGVIAGWWGREG</sequence>
<protein>
    <submittedName>
        <fullName evidence="2">Predicted protein</fullName>
    </submittedName>
</protein>
<evidence type="ECO:0000313" key="2">
    <source>
        <dbReference type="EMBL" id="CBX97681.1"/>
    </source>
</evidence>
<proteinExistence type="predicted"/>
<organism evidence="3">
    <name type="scientific">Leptosphaeria maculans (strain JN3 / isolate v23.1.3 / race Av1-4-5-6-7-8)</name>
    <name type="common">Blackleg fungus</name>
    <name type="synonym">Phoma lingam</name>
    <dbReference type="NCBI Taxonomy" id="985895"/>
    <lineage>
        <taxon>Eukaryota</taxon>
        <taxon>Fungi</taxon>
        <taxon>Dikarya</taxon>
        <taxon>Ascomycota</taxon>
        <taxon>Pezizomycotina</taxon>
        <taxon>Dothideomycetes</taxon>
        <taxon>Pleosporomycetidae</taxon>
        <taxon>Pleosporales</taxon>
        <taxon>Pleosporineae</taxon>
        <taxon>Leptosphaeriaceae</taxon>
        <taxon>Plenodomus</taxon>
        <taxon>Plenodomus lingam/Leptosphaeria maculans species complex</taxon>
    </lineage>
</organism>
<keyword evidence="3" id="KW-1185">Reference proteome</keyword>
<gene>
    <name evidence="2" type="ORF">LEMA_P090900.1</name>
</gene>
<evidence type="ECO:0000256" key="1">
    <source>
        <dbReference type="SAM" id="MobiDB-lite"/>
    </source>
</evidence>
<feature type="region of interest" description="Disordered" evidence="1">
    <location>
        <begin position="1"/>
        <end position="23"/>
    </location>
</feature>
<dbReference type="EMBL" id="FP929132">
    <property type="protein sequence ID" value="CBX97681.1"/>
    <property type="molecule type" value="Genomic_DNA"/>
</dbReference>
<evidence type="ECO:0000313" key="3">
    <source>
        <dbReference type="Proteomes" id="UP000002668"/>
    </source>
</evidence>
<reference evidence="3" key="1">
    <citation type="journal article" date="2011" name="Nat. Commun.">
        <title>Effector diversification within compartments of the Leptosphaeria maculans genome affected by Repeat-Induced Point mutations.</title>
        <authorList>
            <person name="Rouxel T."/>
            <person name="Grandaubert J."/>
            <person name="Hane J.K."/>
            <person name="Hoede C."/>
            <person name="van de Wouw A.P."/>
            <person name="Couloux A."/>
            <person name="Dominguez V."/>
            <person name="Anthouard V."/>
            <person name="Bally P."/>
            <person name="Bourras S."/>
            <person name="Cozijnsen A.J."/>
            <person name="Ciuffetti L.M."/>
            <person name="Degrave A."/>
            <person name="Dilmaghani A."/>
            <person name="Duret L."/>
            <person name="Fudal I."/>
            <person name="Goodwin S.B."/>
            <person name="Gout L."/>
            <person name="Glaser N."/>
            <person name="Linglin J."/>
            <person name="Kema G.H.J."/>
            <person name="Lapalu N."/>
            <person name="Lawrence C.B."/>
            <person name="May K."/>
            <person name="Meyer M."/>
            <person name="Ollivier B."/>
            <person name="Poulain J."/>
            <person name="Schoch C.L."/>
            <person name="Simon A."/>
            <person name="Spatafora J.W."/>
            <person name="Stachowiak A."/>
            <person name="Turgeon B.G."/>
            <person name="Tyler B.M."/>
            <person name="Vincent D."/>
            <person name="Weissenbach J."/>
            <person name="Amselem J."/>
            <person name="Quesneville H."/>
            <person name="Oliver R.P."/>
            <person name="Wincker P."/>
            <person name="Balesdent M.-H."/>
            <person name="Howlett B.J."/>
        </authorList>
    </citation>
    <scope>NUCLEOTIDE SEQUENCE [LARGE SCALE GENOMIC DNA]</scope>
    <source>
        <strain evidence="3">JN3 / isolate v23.1.3 / race Av1-4-5-6-7-8</strain>
    </source>
</reference>
<dbReference type="HOGENOM" id="CLU_2237096_0_0_1"/>
<name>E5A1W4_LEPMJ</name>
<dbReference type="AlphaFoldDB" id="E5A1W4"/>
<feature type="compositionally biased region" description="Polar residues" evidence="1">
    <location>
        <begin position="1"/>
        <end position="16"/>
    </location>
</feature>
<dbReference type="VEuPathDB" id="FungiDB:LEMA_P090900.1"/>
<dbReference type="Proteomes" id="UP000002668">
    <property type="component" value="Genome"/>
</dbReference>
<dbReference type="InParanoid" id="E5A1W4"/>